<dbReference type="Proteomes" id="UP000287033">
    <property type="component" value="Unassembled WGS sequence"/>
</dbReference>
<evidence type="ECO:0000256" key="1">
    <source>
        <dbReference type="SAM" id="MobiDB-lite"/>
    </source>
</evidence>
<name>A0A401RYR8_CHIPU</name>
<reference evidence="2 3" key="1">
    <citation type="journal article" date="2018" name="Nat. Ecol. Evol.">
        <title>Shark genomes provide insights into elasmobranch evolution and the origin of vertebrates.</title>
        <authorList>
            <person name="Hara Y"/>
            <person name="Yamaguchi K"/>
            <person name="Onimaru K"/>
            <person name="Kadota M"/>
            <person name="Koyanagi M"/>
            <person name="Keeley SD"/>
            <person name="Tatsumi K"/>
            <person name="Tanaka K"/>
            <person name="Motone F"/>
            <person name="Kageyama Y"/>
            <person name="Nozu R"/>
            <person name="Adachi N"/>
            <person name="Nishimura O"/>
            <person name="Nakagawa R"/>
            <person name="Tanegashima C"/>
            <person name="Kiyatake I"/>
            <person name="Matsumoto R"/>
            <person name="Murakumo K"/>
            <person name="Nishida K"/>
            <person name="Terakita A"/>
            <person name="Kuratani S"/>
            <person name="Sato K"/>
            <person name="Hyodo S Kuraku.S."/>
        </authorList>
    </citation>
    <scope>NUCLEOTIDE SEQUENCE [LARGE SCALE GENOMIC DNA]</scope>
</reference>
<keyword evidence="3" id="KW-1185">Reference proteome</keyword>
<dbReference type="STRING" id="137246.A0A401RYR8"/>
<evidence type="ECO:0000313" key="2">
    <source>
        <dbReference type="EMBL" id="GCC23286.1"/>
    </source>
</evidence>
<gene>
    <name evidence="2" type="ORF">chiPu_0001680</name>
</gene>
<feature type="compositionally biased region" description="Polar residues" evidence="1">
    <location>
        <begin position="41"/>
        <end position="52"/>
    </location>
</feature>
<dbReference type="EMBL" id="BEZZ01000026">
    <property type="protein sequence ID" value="GCC23286.1"/>
    <property type="molecule type" value="Genomic_DNA"/>
</dbReference>
<dbReference type="OrthoDB" id="6493944at2759"/>
<protein>
    <submittedName>
        <fullName evidence="2">Uncharacterized protein</fullName>
    </submittedName>
</protein>
<comment type="caution">
    <text evidence="2">The sequence shown here is derived from an EMBL/GenBank/DDBJ whole genome shotgun (WGS) entry which is preliminary data.</text>
</comment>
<feature type="compositionally biased region" description="Basic and acidic residues" evidence="1">
    <location>
        <begin position="29"/>
        <end position="39"/>
    </location>
</feature>
<proteinExistence type="predicted"/>
<feature type="compositionally biased region" description="Acidic residues" evidence="1">
    <location>
        <begin position="17"/>
        <end position="28"/>
    </location>
</feature>
<sequence>MKVPSFAKELQKHELPTEENPDNQEAEEEGKSEVQELKTADSPQPTEQSQLEKPSKNLAKGILISIPYAATIGGISTLTGTPPNLILDGQLKRSLIKRKSTESEIKAKAVIHSEFAQLGPMTCVYTAVNVLQH</sequence>
<evidence type="ECO:0000313" key="3">
    <source>
        <dbReference type="Proteomes" id="UP000287033"/>
    </source>
</evidence>
<organism evidence="2 3">
    <name type="scientific">Chiloscyllium punctatum</name>
    <name type="common">Brownbanded bambooshark</name>
    <name type="synonym">Hemiscyllium punctatum</name>
    <dbReference type="NCBI Taxonomy" id="137246"/>
    <lineage>
        <taxon>Eukaryota</taxon>
        <taxon>Metazoa</taxon>
        <taxon>Chordata</taxon>
        <taxon>Craniata</taxon>
        <taxon>Vertebrata</taxon>
        <taxon>Chondrichthyes</taxon>
        <taxon>Elasmobranchii</taxon>
        <taxon>Galeomorphii</taxon>
        <taxon>Galeoidea</taxon>
        <taxon>Orectolobiformes</taxon>
        <taxon>Hemiscylliidae</taxon>
        <taxon>Chiloscyllium</taxon>
    </lineage>
</organism>
<feature type="region of interest" description="Disordered" evidence="1">
    <location>
        <begin position="1"/>
        <end position="54"/>
    </location>
</feature>
<dbReference type="AlphaFoldDB" id="A0A401RYR8"/>
<accession>A0A401RYR8</accession>